<keyword evidence="2" id="KW-0560">Oxidoreductase</keyword>
<dbReference type="CDD" id="cd05233">
    <property type="entry name" value="SDR_c"/>
    <property type="match status" value="1"/>
</dbReference>
<dbReference type="PANTHER" id="PTHR43669">
    <property type="entry name" value="5-KETO-D-GLUCONATE 5-REDUCTASE"/>
    <property type="match status" value="1"/>
</dbReference>
<protein>
    <submittedName>
        <fullName evidence="3">Short-chain dehydrogenase/reductase SDR</fullName>
    </submittedName>
</protein>
<dbReference type="FunFam" id="3.40.50.720:FF:000084">
    <property type="entry name" value="Short-chain dehydrogenase reductase"/>
    <property type="match status" value="1"/>
</dbReference>
<dbReference type="Proteomes" id="UP000028702">
    <property type="component" value="Unassembled WGS sequence"/>
</dbReference>
<gene>
    <name evidence="3" type="ORF">M2A_2102</name>
</gene>
<dbReference type="AlphaFoldDB" id="A0A081BC35"/>
<dbReference type="STRING" id="1333998.M2A_2102"/>
<evidence type="ECO:0000256" key="1">
    <source>
        <dbReference type="ARBA" id="ARBA00006484"/>
    </source>
</evidence>
<dbReference type="PANTHER" id="PTHR43669:SF3">
    <property type="entry name" value="ALCOHOL DEHYDROGENASE, PUTATIVE (AFU_ORTHOLOGUE AFUA_3G03445)-RELATED"/>
    <property type="match status" value="1"/>
</dbReference>
<evidence type="ECO:0000313" key="4">
    <source>
        <dbReference type="Proteomes" id="UP000028702"/>
    </source>
</evidence>
<dbReference type="Gene3D" id="3.40.50.720">
    <property type="entry name" value="NAD(P)-binding Rossmann-like Domain"/>
    <property type="match status" value="1"/>
</dbReference>
<dbReference type="RefSeq" id="WP_045446902.1">
    <property type="nucleotide sequence ID" value="NZ_BBIO01000010.1"/>
</dbReference>
<comment type="similarity">
    <text evidence="1">Belongs to the short-chain dehydrogenases/reductases (SDR) family.</text>
</comment>
<dbReference type="GO" id="GO:0016491">
    <property type="term" value="F:oxidoreductase activity"/>
    <property type="evidence" value="ECO:0007669"/>
    <property type="project" value="UniProtKB-KW"/>
</dbReference>
<dbReference type="InterPro" id="IPR036291">
    <property type="entry name" value="NAD(P)-bd_dom_sf"/>
</dbReference>
<organism evidence="3 4">
    <name type="scientific">Tepidicaulis marinus</name>
    <dbReference type="NCBI Taxonomy" id="1333998"/>
    <lineage>
        <taxon>Bacteria</taxon>
        <taxon>Pseudomonadati</taxon>
        <taxon>Pseudomonadota</taxon>
        <taxon>Alphaproteobacteria</taxon>
        <taxon>Hyphomicrobiales</taxon>
        <taxon>Parvibaculaceae</taxon>
        <taxon>Tepidicaulis</taxon>
    </lineage>
</organism>
<evidence type="ECO:0000313" key="3">
    <source>
        <dbReference type="EMBL" id="GAK45603.1"/>
    </source>
</evidence>
<dbReference type="InterPro" id="IPR002347">
    <property type="entry name" value="SDR_fam"/>
</dbReference>
<dbReference type="SUPFAM" id="SSF51735">
    <property type="entry name" value="NAD(P)-binding Rossmann-fold domains"/>
    <property type="match status" value="1"/>
</dbReference>
<proteinExistence type="inferred from homology"/>
<dbReference type="EMBL" id="BBIO01000010">
    <property type="protein sequence ID" value="GAK45603.1"/>
    <property type="molecule type" value="Genomic_DNA"/>
</dbReference>
<evidence type="ECO:0000256" key="2">
    <source>
        <dbReference type="ARBA" id="ARBA00023002"/>
    </source>
</evidence>
<comment type="caution">
    <text evidence="3">The sequence shown here is derived from an EMBL/GenBank/DDBJ whole genome shotgun (WGS) entry which is preliminary data.</text>
</comment>
<dbReference type="PRINTS" id="PR00081">
    <property type="entry name" value="GDHRDH"/>
</dbReference>
<name>A0A081BC35_9HYPH</name>
<accession>A0A081BC35</accession>
<reference evidence="3 4" key="1">
    <citation type="submission" date="2014-07" db="EMBL/GenBank/DDBJ databases">
        <title>Tepidicaulis marinum gen. nov., sp. nov., a novel marine bacterium denitrifying nitrate to nitrous oxide strictly under microaerobic conditions.</title>
        <authorList>
            <person name="Takeuchi M."/>
            <person name="Yamagishi T."/>
            <person name="Kamagata Y."/>
            <person name="Oshima K."/>
            <person name="Hattori M."/>
            <person name="Katayama T."/>
            <person name="Hanada S."/>
            <person name="Tamaki H."/>
            <person name="Marumo K."/>
            <person name="Maeda H."/>
            <person name="Nedachi M."/>
            <person name="Iwasaki W."/>
            <person name="Suwa Y."/>
            <person name="Sakata S."/>
        </authorList>
    </citation>
    <scope>NUCLEOTIDE SEQUENCE [LARGE SCALE GENOMIC DNA]</scope>
    <source>
        <strain evidence="3 4">MA2</strain>
    </source>
</reference>
<dbReference type="eggNOG" id="COG1028">
    <property type="taxonomic scope" value="Bacteria"/>
</dbReference>
<keyword evidence="4" id="KW-1185">Reference proteome</keyword>
<dbReference type="Pfam" id="PF13561">
    <property type="entry name" value="adh_short_C2"/>
    <property type="match status" value="1"/>
</dbReference>
<sequence length="262" mass="28301">MDLRLKDKVIFIAGASRGIGFGMTEGFLAEGAKVVMTGRGEASLDEAKAALKDKGYDAAAMLTIAGDMTDTGNLKEALIAGEKHLGPLHSVIANVGLGRSPLGYDVSDEDWEADFKQNFTGSVALAREAVRLFMARDEEARAGTNVIFISSIAGVNALGTPLPYATSKAAINQLARTMAKQVGRYGIRINAIAPGNIIFKDGEWEKRVEERPEDWTRWIKREVALRRFGTPDEIADAACWLASDRARFVTGEVLVVDGGQVR</sequence>